<evidence type="ECO:0000313" key="2">
    <source>
        <dbReference type="Proteomes" id="UP000616151"/>
    </source>
</evidence>
<name>A0ACC5RDQ3_9HYPH</name>
<reference evidence="1" key="1">
    <citation type="submission" date="2021-01" db="EMBL/GenBank/DDBJ databases">
        <authorList>
            <person name="Sun Q."/>
        </authorList>
    </citation>
    <scope>NUCLEOTIDE SEQUENCE</scope>
    <source>
        <strain evidence="1">YIM B02566</strain>
    </source>
</reference>
<protein>
    <submittedName>
        <fullName evidence="1">Helix-turn-helix transcriptional regulator</fullName>
    </submittedName>
</protein>
<dbReference type="EMBL" id="JAENHL010000008">
    <property type="protein sequence ID" value="MBK1870738.1"/>
    <property type="molecule type" value="Genomic_DNA"/>
</dbReference>
<evidence type="ECO:0000313" key="1">
    <source>
        <dbReference type="EMBL" id="MBK1870738.1"/>
    </source>
</evidence>
<organism evidence="1 2">
    <name type="scientific">Taklimakanibacter albus</name>
    <dbReference type="NCBI Taxonomy" id="2800327"/>
    <lineage>
        <taxon>Bacteria</taxon>
        <taxon>Pseudomonadati</taxon>
        <taxon>Pseudomonadota</taxon>
        <taxon>Alphaproteobacteria</taxon>
        <taxon>Hyphomicrobiales</taxon>
        <taxon>Aestuariivirgaceae</taxon>
        <taxon>Taklimakanibacter</taxon>
    </lineage>
</organism>
<sequence length="282" mass="31023">MANVADIGEKAWNDSLAATVAAIGTTDFAPTLIDALKHVAPFNYCVIFAYCHSARPIDLFDTFPAVKRRVFVDDYQAGPYLLDPLFIAKPESWGPGPHRVADLAPDRFPQSEYFRSYYVQTGLSEEIAFFVPIKVGTRIVISLMRDAGRLQAFATRERKRLQSIAPLVVAAAAHHWKDIESRFSGLGGSDPKVEATERLLVSAFHRFGEGRLTPRESEIAELVLKGNSSEAIGKILGIATGTVRIHRKNIYTKLDIGSQGELFSRFVASISRGLDTDPEGGK</sequence>
<comment type="caution">
    <text evidence="1">The sequence shown here is derived from an EMBL/GenBank/DDBJ whole genome shotgun (WGS) entry which is preliminary data.</text>
</comment>
<keyword evidence="2" id="KW-1185">Reference proteome</keyword>
<dbReference type="Proteomes" id="UP000616151">
    <property type="component" value="Unassembled WGS sequence"/>
</dbReference>
<proteinExistence type="predicted"/>
<gene>
    <name evidence="1" type="ORF">JHL16_30510</name>
</gene>
<accession>A0ACC5RDQ3</accession>